<evidence type="ECO:0000313" key="2">
    <source>
        <dbReference type="EMBL" id="KAF7266694.1"/>
    </source>
</evidence>
<feature type="region of interest" description="Disordered" evidence="1">
    <location>
        <begin position="42"/>
        <end position="74"/>
    </location>
</feature>
<comment type="caution">
    <text evidence="2">The sequence shown here is derived from an EMBL/GenBank/DDBJ whole genome shotgun (WGS) entry which is preliminary data.</text>
</comment>
<keyword evidence="3" id="KW-1185">Reference proteome</keyword>
<feature type="compositionally biased region" description="Basic and acidic residues" evidence="1">
    <location>
        <begin position="43"/>
        <end position="65"/>
    </location>
</feature>
<dbReference type="Proteomes" id="UP000625711">
    <property type="component" value="Unassembled WGS sequence"/>
</dbReference>
<reference evidence="2" key="1">
    <citation type="submission" date="2020-08" db="EMBL/GenBank/DDBJ databases">
        <title>Genome sequencing and assembly of the red palm weevil Rhynchophorus ferrugineus.</title>
        <authorList>
            <person name="Dias G.B."/>
            <person name="Bergman C.M."/>
            <person name="Manee M."/>
        </authorList>
    </citation>
    <scope>NUCLEOTIDE SEQUENCE</scope>
    <source>
        <strain evidence="2">AA-2017</strain>
        <tissue evidence="2">Whole larva</tissue>
    </source>
</reference>
<organism evidence="2 3">
    <name type="scientific">Rhynchophorus ferrugineus</name>
    <name type="common">Red palm weevil</name>
    <name type="synonym">Curculio ferrugineus</name>
    <dbReference type="NCBI Taxonomy" id="354439"/>
    <lineage>
        <taxon>Eukaryota</taxon>
        <taxon>Metazoa</taxon>
        <taxon>Ecdysozoa</taxon>
        <taxon>Arthropoda</taxon>
        <taxon>Hexapoda</taxon>
        <taxon>Insecta</taxon>
        <taxon>Pterygota</taxon>
        <taxon>Neoptera</taxon>
        <taxon>Endopterygota</taxon>
        <taxon>Coleoptera</taxon>
        <taxon>Polyphaga</taxon>
        <taxon>Cucujiformia</taxon>
        <taxon>Curculionidae</taxon>
        <taxon>Dryophthorinae</taxon>
        <taxon>Rhynchophorus</taxon>
    </lineage>
</organism>
<proteinExistence type="predicted"/>
<dbReference type="AlphaFoldDB" id="A0A834HRJ1"/>
<feature type="region of interest" description="Disordered" evidence="1">
    <location>
        <begin position="1"/>
        <end position="24"/>
    </location>
</feature>
<accession>A0A834HRJ1</accession>
<name>A0A834HRJ1_RHYFE</name>
<evidence type="ECO:0000313" key="3">
    <source>
        <dbReference type="Proteomes" id="UP000625711"/>
    </source>
</evidence>
<protein>
    <submittedName>
        <fullName evidence="2">Uncharacterized protein</fullName>
    </submittedName>
</protein>
<evidence type="ECO:0000256" key="1">
    <source>
        <dbReference type="SAM" id="MobiDB-lite"/>
    </source>
</evidence>
<sequence>MITGTLSKAAMRNDNERGGVKRRPVLIKRGVGEAVCSGSLQKRRVEDGTADRSKVIPEKRPKDSDQTVEEVPTNTFSVTTSKLVVPTLVPSSQGPDSSSCKQTSQVVFTQANLAPRISFGSTPTIFSSISSASISAEMLIREKINDLEKAQSSQRPKSHPPSPVYVADRASTLSRWSSLNSIPTGVQATPEKSKFSKVWKTVENDARSTSSTDTAESVIGDENEWDQFQYIYLLREESTNPRDIKEDHEEDMDELIFLTKPLISNRDDRYLNNSP</sequence>
<dbReference type="EMBL" id="JAACXV010014518">
    <property type="protein sequence ID" value="KAF7266694.1"/>
    <property type="molecule type" value="Genomic_DNA"/>
</dbReference>
<gene>
    <name evidence="2" type="ORF">GWI33_020026</name>
</gene>